<dbReference type="KEGG" id="qsa:O6P43_014550"/>
<comment type="caution">
    <text evidence="11">The sequence shown here is derived from an EMBL/GenBank/DDBJ whole genome shotgun (WGS) entry which is preliminary data.</text>
</comment>
<dbReference type="GO" id="GO:0005905">
    <property type="term" value="C:clathrin-coated pit"/>
    <property type="evidence" value="ECO:0007669"/>
    <property type="project" value="UniProtKB-SubCell"/>
</dbReference>
<evidence type="ECO:0000256" key="5">
    <source>
        <dbReference type="ARBA" id="ARBA00023034"/>
    </source>
</evidence>
<dbReference type="InterPro" id="IPR048050">
    <property type="entry name" value="ANTH_N_plant"/>
</dbReference>
<dbReference type="InterPro" id="IPR014712">
    <property type="entry name" value="ANTH_dom_sf"/>
</dbReference>
<accession>A0AAD7PRG7</accession>
<evidence type="ECO:0000256" key="8">
    <source>
        <dbReference type="ARBA" id="ARBA00023329"/>
    </source>
</evidence>
<keyword evidence="5" id="KW-0333">Golgi apparatus</keyword>
<keyword evidence="4" id="KW-0254">Endocytosis</keyword>
<gene>
    <name evidence="11" type="ORF">O6P43_014550</name>
</gene>
<dbReference type="Proteomes" id="UP001163823">
    <property type="component" value="Chromosome 6"/>
</dbReference>
<dbReference type="CDD" id="cd16987">
    <property type="entry name" value="ANTH_N_AP180_plant"/>
    <property type="match status" value="1"/>
</dbReference>
<feature type="compositionally biased region" description="Polar residues" evidence="9">
    <location>
        <begin position="355"/>
        <end position="369"/>
    </location>
</feature>
<dbReference type="InterPro" id="IPR013809">
    <property type="entry name" value="ENTH"/>
</dbReference>
<dbReference type="InterPro" id="IPR008942">
    <property type="entry name" value="ENTH_VHS"/>
</dbReference>
<dbReference type="GO" id="GO:0005794">
    <property type="term" value="C:Golgi apparatus"/>
    <property type="evidence" value="ECO:0007669"/>
    <property type="project" value="UniProtKB-SubCell"/>
</dbReference>
<dbReference type="Gene3D" id="1.20.58.150">
    <property type="entry name" value="ANTH domain"/>
    <property type="match status" value="1"/>
</dbReference>
<dbReference type="GO" id="GO:0032050">
    <property type="term" value="F:clathrin heavy chain binding"/>
    <property type="evidence" value="ECO:0007669"/>
    <property type="project" value="TreeGrafter"/>
</dbReference>
<dbReference type="InterPro" id="IPR045192">
    <property type="entry name" value="AP180-like"/>
</dbReference>
<dbReference type="FunFam" id="1.20.58.150:FF:000005">
    <property type="entry name" value="putative clathrin assembly protein At2g25430"/>
    <property type="match status" value="1"/>
</dbReference>
<dbReference type="PROSITE" id="PS50942">
    <property type="entry name" value="ENTH"/>
    <property type="match status" value="1"/>
</dbReference>
<dbReference type="GO" id="GO:0005545">
    <property type="term" value="F:1-phosphatidylinositol binding"/>
    <property type="evidence" value="ECO:0007669"/>
    <property type="project" value="InterPro"/>
</dbReference>
<keyword evidence="6" id="KW-0472">Membrane</keyword>
<keyword evidence="12" id="KW-1185">Reference proteome</keyword>
<dbReference type="InterPro" id="IPR011417">
    <property type="entry name" value="ANTH_dom"/>
</dbReference>
<protein>
    <submittedName>
        <fullName evidence="11">Clathrin coat assembly protein AP180</fullName>
    </submittedName>
</protein>
<evidence type="ECO:0000256" key="3">
    <source>
        <dbReference type="ARBA" id="ARBA00004600"/>
    </source>
</evidence>
<dbReference type="SUPFAM" id="SSF48464">
    <property type="entry name" value="ENTH/VHS domain"/>
    <property type="match status" value="1"/>
</dbReference>
<feature type="region of interest" description="Disordered" evidence="9">
    <location>
        <begin position="384"/>
        <end position="403"/>
    </location>
</feature>
<keyword evidence="8" id="KW-0968">Cytoplasmic vesicle</keyword>
<feature type="compositionally biased region" description="Polar residues" evidence="9">
    <location>
        <begin position="316"/>
        <end position="330"/>
    </location>
</feature>
<feature type="compositionally biased region" description="Polar residues" evidence="9">
    <location>
        <begin position="384"/>
        <end position="394"/>
    </location>
</feature>
<evidence type="ECO:0000256" key="1">
    <source>
        <dbReference type="ARBA" id="ARBA00004132"/>
    </source>
</evidence>
<name>A0AAD7PRG7_QUISA</name>
<dbReference type="SUPFAM" id="SSF89009">
    <property type="entry name" value="GAT-like domain"/>
    <property type="match status" value="1"/>
</dbReference>
<dbReference type="Gene3D" id="1.25.40.90">
    <property type="match status" value="1"/>
</dbReference>
<proteinExistence type="predicted"/>
<evidence type="ECO:0000256" key="9">
    <source>
        <dbReference type="SAM" id="MobiDB-lite"/>
    </source>
</evidence>
<evidence type="ECO:0000313" key="12">
    <source>
        <dbReference type="Proteomes" id="UP001163823"/>
    </source>
</evidence>
<dbReference type="PANTHER" id="PTHR22951:SF75">
    <property type="entry name" value="CLATHRIN COAT ASSEMBLY PROTEIN AP180"/>
    <property type="match status" value="1"/>
</dbReference>
<evidence type="ECO:0000313" key="11">
    <source>
        <dbReference type="EMBL" id="KAJ7964797.1"/>
    </source>
</evidence>
<evidence type="ECO:0000259" key="10">
    <source>
        <dbReference type="PROSITE" id="PS50942"/>
    </source>
</evidence>
<keyword evidence="7" id="KW-0168">Coated pit</keyword>
<comment type="subcellular location">
    <subcellularLocation>
        <location evidence="1">Cytoplasmic vesicle</location>
        <location evidence="1">Clathrin-coated vesicle</location>
    </subcellularLocation>
    <subcellularLocation>
        <location evidence="2">Golgi apparatus</location>
    </subcellularLocation>
    <subcellularLocation>
        <location evidence="3">Membrane</location>
        <location evidence="3">Clathrin-coated pit</location>
    </subcellularLocation>
</comment>
<feature type="domain" description="ENTH" evidence="10">
    <location>
        <begin position="1"/>
        <end position="133"/>
    </location>
</feature>
<evidence type="ECO:0000256" key="4">
    <source>
        <dbReference type="ARBA" id="ARBA00022583"/>
    </source>
</evidence>
<evidence type="ECO:0000256" key="6">
    <source>
        <dbReference type="ARBA" id="ARBA00023136"/>
    </source>
</evidence>
<feature type="region of interest" description="Disordered" evidence="9">
    <location>
        <begin position="293"/>
        <end position="375"/>
    </location>
</feature>
<feature type="region of interest" description="Disordered" evidence="9">
    <location>
        <begin position="740"/>
        <end position="759"/>
    </location>
</feature>
<dbReference type="GO" id="GO:0030136">
    <property type="term" value="C:clathrin-coated vesicle"/>
    <property type="evidence" value="ECO:0007669"/>
    <property type="project" value="UniProtKB-SubCell"/>
</dbReference>
<dbReference type="AlphaFoldDB" id="A0AAD7PRG7"/>
<feature type="region of interest" description="Disordered" evidence="9">
    <location>
        <begin position="693"/>
        <end position="723"/>
    </location>
</feature>
<reference evidence="11" key="1">
    <citation type="journal article" date="2023" name="Science">
        <title>Elucidation of the pathway for biosynthesis of saponin adjuvants from the soapbark tree.</title>
        <authorList>
            <person name="Reed J."/>
            <person name="Orme A."/>
            <person name="El-Demerdash A."/>
            <person name="Owen C."/>
            <person name="Martin L.B.B."/>
            <person name="Misra R.C."/>
            <person name="Kikuchi S."/>
            <person name="Rejzek M."/>
            <person name="Martin A.C."/>
            <person name="Harkess A."/>
            <person name="Leebens-Mack J."/>
            <person name="Louveau T."/>
            <person name="Stephenson M.J."/>
            <person name="Osbourn A."/>
        </authorList>
    </citation>
    <scope>NUCLEOTIDE SEQUENCE</scope>
    <source>
        <strain evidence="11">S10</strain>
    </source>
</reference>
<dbReference type="EMBL" id="JARAOO010000006">
    <property type="protein sequence ID" value="KAJ7964797.1"/>
    <property type="molecule type" value="Genomic_DNA"/>
</dbReference>
<evidence type="ECO:0000256" key="2">
    <source>
        <dbReference type="ARBA" id="ARBA00004555"/>
    </source>
</evidence>
<dbReference type="GO" id="GO:0006900">
    <property type="term" value="P:vesicle budding from membrane"/>
    <property type="evidence" value="ECO:0007669"/>
    <property type="project" value="TreeGrafter"/>
</dbReference>
<dbReference type="GO" id="GO:0048268">
    <property type="term" value="P:clathrin coat assembly"/>
    <property type="evidence" value="ECO:0007669"/>
    <property type="project" value="InterPro"/>
</dbReference>
<dbReference type="Pfam" id="PF07651">
    <property type="entry name" value="ANTH"/>
    <property type="match status" value="1"/>
</dbReference>
<dbReference type="PANTHER" id="PTHR22951">
    <property type="entry name" value="CLATHRIN ASSEMBLY PROTEIN"/>
    <property type="match status" value="1"/>
</dbReference>
<dbReference type="SMART" id="SM00273">
    <property type="entry name" value="ENTH"/>
    <property type="match status" value="1"/>
</dbReference>
<evidence type="ECO:0000256" key="7">
    <source>
        <dbReference type="ARBA" id="ARBA00023176"/>
    </source>
</evidence>
<sequence>MQANLEVTILKATTHDEVPMEERYVNEIVQLVSSNKVYAAACAQAIAKRIGRTRNWVVALKSLMLVLRIFQDGDLYFPREVLHAMKRGAKILNLSNFRDDSNSSPWDYTAFVRTFALYLDERLDCFLTGKLQRRFNYHDLDNHHNHSHYHRRKRGNEPGMRDMKPAMLLDRIMYWQRLLERAVGTRPTGAAKTNRLVQISLYAIVQESFDLYRDISGGLALLLDSFFHLQYTSCVNAFQACVKSSKQFDQLCDFYTLCKSIGVGRTSEYPSVQKVSQELIETLQEFLKDQSSFPAQNGRSPVSNHLLLPAPPSKDPGSSSGQQDAYNEQFGTPDRFSSEYGSQCTSLEDLMSVTEAGTSPSRSAETYSEYSELYDKQSRLEDFNSTNDAASTDSLPPPDQARKPSLELVIFEGWDQEDQQMQGTSDSFDGLKDCWDLVLVETTNKPEQTPNGGFEPSTMGNLYDQSSVSPHQYNPFLDDIPQVTPPTTTNTNPTFTTTGNQANFADFFGEAPTSQTAAPTFSAQNPNQATVAPTFSAQTETNGALTFRSHNLDNLSTTTTFNPRNQVMVPTFSSQSSAEINVAPTFHRQNLDNLSTTTFSPRNQILERIAPTFFAQNLDETMVAPTFSARSSTETNVAPTFYAQSSTETKVAPSPFAEDLSATMVAPISPAWSSIETNAAPTFKAQDPNVTKDTLTSSTFSAKSSTETNVKPTFSTQNPKEAMPAPTFHAWGFDETSAAPTFSTKSAAPTDQNDPFEQWPSATASEHMAIVSVNEQSLLQQQQTWLEKQNKIIAKYMT</sequence>
<dbReference type="GO" id="GO:0005546">
    <property type="term" value="F:phosphatidylinositol-4,5-bisphosphate binding"/>
    <property type="evidence" value="ECO:0007669"/>
    <property type="project" value="TreeGrafter"/>
</dbReference>
<feature type="compositionally biased region" description="Polar residues" evidence="9">
    <location>
        <begin position="693"/>
        <end position="719"/>
    </location>
</feature>
<feature type="compositionally biased region" description="Polar residues" evidence="9">
    <location>
        <begin position="293"/>
        <end position="303"/>
    </location>
</feature>
<organism evidence="11 12">
    <name type="scientific">Quillaja saponaria</name>
    <name type="common">Soap bark tree</name>
    <dbReference type="NCBI Taxonomy" id="32244"/>
    <lineage>
        <taxon>Eukaryota</taxon>
        <taxon>Viridiplantae</taxon>
        <taxon>Streptophyta</taxon>
        <taxon>Embryophyta</taxon>
        <taxon>Tracheophyta</taxon>
        <taxon>Spermatophyta</taxon>
        <taxon>Magnoliopsida</taxon>
        <taxon>eudicotyledons</taxon>
        <taxon>Gunneridae</taxon>
        <taxon>Pentapetalae</taxon>
        <taxon>rosids</taxon>
        <taxon>fabids</taxon>
        <taxon>Fabales</taxon>
        <taxon>Quillajaceae</taxon>
        <taxon>Quillaja</taxon>
    </lineage>
</organism>
<dbReference type="GO" id="GO:0000149">
    <property type="term" value="F:SNARE binding"/>
    <property type="evidence" value="ECO:0007669"/>
    <property type="project" value="TreeGrafter"/>
</dbReference>
<dbReference type="GO" id="GO:0072583">
    <property type="term" value="P:clathrin-dependent endocytosis"/>
    <property type="evidence" value="ECO:0007669"/>
    <property type="project" value="InterPro"/>
</dbReference>